<name>A0A2W5QIF4_VARPD</name>
<accession>A0A2W5QIF4</accession>
<dbReference type="InterPro" id="IPR018376">
    <property type="entry name" value="Enoyl-CoA_hyd/isom_CS"/>
</dbReference>
<dbReference type="AlphaFoldDB" id="A0A2W5QIF4"/>
<dbReference type="EC" id="4.2.1.17" evidence="4"/>
<dbReference type="InterPro" id="IPR014748">
    <property type="entry name" value="Enoyl-CoA_hydra_C"/>
</dbReference>
<reference evidence="4 5" key="1">
    <citation type="submission" date="2017-08" db="EMBL/GenBank/DDBJ databases">
        <title>Infants hospitalized years apart are colonized by the same room-sourced microbial strains.</title>
        <authorList>
            <person name="Brooks B."/>
            <person name="Olm M.R."/>
            <person name="Firek B.A."/>
            <person name="Baker R."/>
            <person name="Thomas B.C."/>
            <person name="Morowitz M.J."/>
            <person name="Banfield J.F."/>
        </authorList>
    </citation>
    <scope>NUCLEOTIDE SEQUENCE [LARGE SCALE GENOMIC DNA]</scope>
    <source>
        <strain evidence="4">S2_005_003_R2_41</strain>
    </source>
</reference>
<organism evidence="4 5">
    <name type="scientific">Variovorax paradoxus</name>
    <dbReference type="NCBI Taxonomy" id="34073"/>
    <lineage>
        <taxon>Bacteria</taxon>
        <taxon>Pseudomonadati</taxon>
        <taxon>Pseudomonadota</taxon>
        <taxon>Betaproteobacteria</taxon>
        <taxon>Burkholderiales</taxon>
        <taxon>Comamonadaceae</taxon>
        <taxon>Variovorax</taxon>
    </lineage>
</organism>
<dbReference type="GO" id="GO:0004300">
    <property type="term" value="F:enoyl-CoA hydratase activity"/>
    <property type="evidence" value="ECO:0007669"/>
    <property type="project" value="UniProtKB-EC"/>
</dbReference>
<proteinExistence type="inferred from homology"/>
<evidence type="ECO:0000313" key="5">
    <source>
        <dbReference type="Proteomes" id="UP000249135"/>
    </source>
</evidence>
<dbReference type="GO" id="GO:0006635">
    <property type="term" value="P:fatty acid beta-oxidation"/>
    <property type="evidence" value="ECO:0007669"/>
    <property type="project" value="TreeGrafter"/>
</dbReference>
<dbReference type="EMBL" id="QFPP01000002">
    <property type="protein sequence ID" value="PZQ78351.1"/>
    <property type="molecule type" value="Genomic_DNA"/>
</dbReference>
<keyword evidence="2 4" id="KW-0456">Lyase</keyword>
<evidence type="ECO:0000313" key="4">
    <source>
        <dbReference type="EMBL" id="PZQ78351.1"/>
    </source>
</evidence>
<evidence type="ECO:0000256" key="1">
    <source>
        <dbReference type="ARBA" id="ARBA00005254"/>
    </source>
</evidence>
<dbReference type="Proteomes" id="UP000249135">
    <property type="component" value="Unassembled WGS sequence"/>
</dbReference>
<gene>
    <name evidence="4" type="ORF">DI563_00710</name>
</gene>
<dbReference type="PROSITE" id="PS00166">
    <property type="entry name" value="ENOYL_COA_HYDRATASE"/>
    <property type="match status" value="1"/>
</dbReference>
<comment type="similarity">
    <text evidence="1 3">Belongs to the enoyl-CoA hydratase/isomerase family.</text>
</comment>
<dbReference type="PANTHER" id="PTHR11941:SF54">
    <property type="entry name" value="ENOYL-COA HYDRATASE, MITOCHONDRIAL"/>
    <property type="match status" value="1"/>
</dbReference>
<comment type="caution">
    <text evidence="4">The sequence shown here is derived from an EMBL/GenBank/DDBJ whole genome shotgun (WGS) entry which is preliminary data.</text>
</comment>
<dbReference type="Pfam" id="PF00378">
    <property type="entry name" value="ECH_1"/>
    <property type="match status" value="1"/>
</dbReference>
<protein>
    <submittedName>
        <fullName evidence="4">Enoyl-CoA hydratase</fullName>
        <ecNumber evidence="4">4.2.1.17</ecNumber>
    </submittedName>
</protein>
<evidence type="ECO:0000256" key="3">
    <source>
        <dbReference type="RuleBase" id="RU003707"/>
    </source>
</evidence>
<sequence>MNLQLSTTQILARVEEGIGWITINQPERRNAMSLAMWQGLGEAAEALQADADVRVVVLHGAGGKSFASGADISEFETQRANAEQKQRYAEIASRAHRGLAQLDKPLIAMVQGYCIGGGMALALAADLRFAGTGARFGIPAARLGLGYDYEGLAALARLVGPSTAKDMLFSARQLDADEAQRVGLVNHLVPADQLEQAVREYAARVAANAPLTVRAAKAAVRLFERYSSTDDSAVAAAVNRCFDSADYQEGRRAFMEKRNPTFQGR</sequence>
<dbReference type="Gene3D" id="1.10.12.10">
    <property type="entry name" value="Lyase 2-enoyl-coa Hydratase, Chain A, domain 2"/>
    <property type="match status" value="1"/>
</dbReference>
<dbReference type="InterPro" id="IPR001753">
    <property type="entry name" value="Enoyl-CoA_hydra/iso"/>
</dbReference>
<dbReference type="PANTHER" id="PTHR11941">
    <property type="entry name" value="ENOYL-COA HYDRATASE-RELATED"/>
    <property type="match status" value="1"/>
</dbReference>
<dbReference type="InterPro" id="IPR029045">
    <property type="entry name" value="ClpP/crotonase-like_dom_sf"/>
</dbReference>
<dbReference type="Gene3D" id="3.90.226.10">
    <property type="entry name" value="2-enoyl-CoA Hydratase, Chain A, domain 1"/>
    <property type="match status" value="1"/>
</dbReference>
<dbReference type="NCBIfam" id="NF004781">
    <property type="entry name" value="PRK06127.1"/>
    <property type="match status" value="1"/>
</dbReference>
<dbReference type="SUPFAM" id="SSF52096">
    <property type="entry name" value="ClpP/crotonase"/>
    <property type="match status" value="1"/>
</dbReference>
<dbReference type="CDD" id="cd06558">
    <property type="entry name" value="crotonase-like"/>
    <property type="match status" value="1"/>
</dbReference>
<evidence type="ECO:0000256" key="2">
    <source>
        <dbReference type="ARBA" id="ARBA00023239"/>
    </source>
</evidence>